<sequence length="351" mass="37013">MDAIMGLAQTATDQPNPPPPYDPESNDTTGQTNANTSESANKKRKLGNDNESDIQSSGTNDKSTTVTNAPENEQQFQWSATNENLAKLFKDVPELQQDHQQQNSSTGESTKGESRNGEASSTAANKSEPSTSSFPMGDAADQTQDTTFTSGVGDDSRWTAGTGAEEGGAGTEDEVLLARNGRPLNKSKRAAQNRQAQRAFRARRDEYVRQTEEKAKLTDEAVETAKKLKSRLDEALNAIKILREDNDALRLGIEALGGQAPPALPFELSGSPLIDTNKDLKTQGEDRKTAEENASDLASLSAVAVAAAASSEANAAKELGSALDTSLPTSSAVDANPTAATAAPSGAENKE</sequence>
<comment type="subcellular location">
    <subcellularLocation>
        <location evidence="1">Nucleus</location>
    </subcellularLocation>
</comment>
<dbReference type="CDD" id="cd14688">
    <property type="entry name" value="bZIP_YAP"/>
    <property type="match status" value="1"/>
</dbReference>
<feature type="region of interest" description="Disordered" evidence="4">
    <location>
        <begin position="326"/>
        <end position="351"/>
    </location>
</feature>
<feature type="compositionally biased region" description="Polar residues" evidence="4">
    <location>
        <begin position="53"/>
        <end position="84"/>
    </location>
</feature>
<dbReference type="GO" id="GO:0001228">
    <property type="term" value="F:DNA-binding transcription activator activity, RNA polymerase II-specific"/>
    <property type="evidence" value="ECO:0007669"/>
    <property type="project" value="TreeGrafter"/>
</dbReference>
<dbReference type="EMBL" id="KZ819602">
    <property type="protein sequence ID" value="PWN37408.1"/>
    <property type="molecule type" value="Genomic_DNA"/>
</dbReference>
<feature type="compositionally biased region" description="Low complexity" evidence="4">
    <location>
        <begin position="331"/>
        <end position="351"/>
    </location>
</feature>
<feature type="compositionally biased region" description="Low complexity" evidence="4">
    <location>
        <begin position="138"/>
        <end position="147"/>
    </location>
</feature>
<dbReference type="GO" id="GO:0090575">
    <property type="term" value="C:RNA polymerase II transcription regulator complex"/>
    <property type="evidence" value="ECO:0007669"/>
    <property type="project" value="TreeGrafter"/>
</dbReference>
<dbReference type="AlphaFoldDB" id="A0A316VK27"/>
<feature type="domain" description="BZIP" evidence="5">
    <location>
        <begin position="188"/>
        <end position="203"/>
    </location>
</feature>
<dbReference type="PANTHER" id="PTHR40621">
    <property type="entry name" value="TRANSCRIPTION FACTOR KAPC-RELATED"/>
    <property type="match status" value="1"/>
</dbReference>
<reference evidence="6 7" key="1">
    <citation type="journal article" date="2018" name="Mol. Biol. Evol.">
        <title>Broad Genomic Sampling Reveals a Smut Pathogenic Ancestry of the Fungal Clade Ustilaginomycotina.</title>
        <authorList>
            <person name="Kijpornyongpan T."/>
            <person name="Mondo S.J."/>
            <person name="Barry K."/>
            <person name="Sandor L."/>
            <person name="Lee J."/>
            <person name="Lipzen A."/>
            <person name="Pangilinan J."/>
            <person name="LaButti K."/>
            <person name="Hainaut M."/>
            <person name="Henrissat B."/>
            <person name="Grigoriev I.V."/>
            <person name="Spatafora J.W."/>
            <person name="Aime M.C."/>
        </authorList>
    </citation>
    <scope>NUCLEOTIDE SEQUENCE [LARGE SCALE GENOMIC DNA]</scope>
    <source>
        <strain evidence="6 7">MCA 3882</strain>
    </source>
</reference>
<dbReference type="PANTHER" id="PTHR40621:SF6">
    <property type="entry name" value="AP-1-LIKE TRANSCRIPTION FACTOR YAP1-RELATED"/>
    <property type="match status" value="1"/>
</dbReference>
<dbReference type="STRING" id="1280837.A0A316VK27"/>
<feature type="coiled-coil region" evidence="3">
    <location>
        <begin position="218"/>
        <end position="245"/>
    </location>
</feature>
<keyword evidence="2" id="KW-0539">Nucleus</keyword>
<feature type="region of interest" description="Disordered" evidence="4">
    <location>
        <begin position="1"/>
        <end position="207"/>
    </location>
</feature>
<keyword evidence="3" id="KW-0175">Coiled coil</keyword>
<dbReference type="Proteomes" id="UP000245771">
    <property type="component" value="Unassembled WGS sequence"/>
</dbReference>
<dbReference type="GeneID" id="37020014"/>
<dbReference type="Gene3D" id="1.20.5.170">
    <property type="match status" value="1"/>
</dbReference>
<dbReference type="InterPro" id="IPR004827">
    <property type="entry name" value="bZIP"/>
</dbReference>
<dbReference type="GO" id="GO:0000976">
    <property type="term" value="F:transcription cis-regulatory region binding"/>
    <property type="evidence" value="ECO:0007669"/>
    <property type="project" value="InterPro"/>
</dbReference>
<feature type="compositionally biased region" description="Polar residues" evidence="4">
    <location>
        <begin position="26"/>
        <end position="39"/>
    </location>
</feature>
<evidence type="ECO:0000256" key="3">
    <source>
        <dbReference type="SAM" id="Coils"/>
    </source>
</evidence>
<feature type="compositionally biased region" description="Polar residues" evidence="4">
    <location>
        <begin position="117"/>
        <end position="134"/>
    </location>
</feature>
<feature type="compositionally biased region" description="Basic and acidic residues" evidence="4">
    <location>
        <begin position="276"/>
        <end position="291"/>
    </location>
</feature>
<proteinExistence type="predicted"/>
<dbReference type="PROSITE" id="PS00036">
    <property type="entry name" value="BZIP_BASIC"/>
    <property type="match status" value="1"/>
</dbReference>
<feature type="region of interest" description="Disordered" evidence="4">
    <location>
        <begin position="267"/>
        <end position="296"/>
    </location>
</feature>
<feature type="compositionally biased region" description="Polar residues" evidence="4">
    <location>
        <begin position="98"/>
        <end position="109"/>
    </location>
</feature>
<organism evidence="6 7">
    <name type="scientific">Meira miltonrushii</name>
    <dbReference type="NCBI Taxonomy" id="1280837"/>
    <lineage>
        <taxon>Eukaryota</taxon>
        <taxon>Fungi</taxon>
        <taxon>Dikarya</taxon>
        <taxon>Basidiomycota</taxon>
        <taxon>Ustilaginomycotina</taxon>
        <taxon>Exobasidiomycetes</taxon>
        <taxon>Exobasidiales</taxon>
        <taxon>Brachybasidiaceae</taxon>
        <taxon>Meira</taxon>
    </lineage>
</organism>
<feature type="compositionally biased region" description="Basic and acidic residues" evidence="4">
    <location>
        <begin position="88"/>
        <end position="97"/>
    </location>
</feature>
<dbReference type="RefSeq" id="XP_025357710.1">
    <property type="nucleotide sequence ID" value="XM_025498233.1"/>
</dbReference>
<dbReference type="SUPFAM" id="SSF57959">
    <property type="entry name" value="Leucine zipper domain"/>
    <property type="match status" value="1"/>
</dbReference>
<dbReference type="InterPro" id="IPR046347">
    <property type="entry name" value="bZIP_sf"/>
</dbReference>
<dbReference type="InterPro" id="IPR050936">
    <property type="entry name" value="AP-1-like"/>
</dbReference>
<gene>
    <name evidence="6" type="ORF">FA14DRAFT_159476</name>
</gene>
<evidence type="ECO:0000256" key="1">
    <source>
        <dbReference type="ARBA" id="ARBA00004123"/>
    </source>
</evidence>
<dbReference type="InParanoid" id="A0A316VK27"/>
<keyword evidence="7" id="KW-1185">Reference proteome</keyword>
<evidence type="ECO:0000313" key="7">
    <source>
        <dbReference type="Proteomes" id="UP000245771"/>
    </source>
</evidence>
<evidence type="ECO:0000259" key="5">
    <source>
        <dbReference type="PROSITE" id="PS00036"/>
    </source>
</evidence>
<evidence type="ECO:0000313" key="6">
    <source>
        <dbReference type="EMBL" id="PWN37408.1"/>
    </source>
</evidence>
<name>A0A316VK27_9BASI</name>
<evidence type="ECO:0000256" key="2">
    <source>
        <dbReference type="ARBA" id="ARBA00023242"/>
    </source>
</evidence>
<protein>
    <recommendedName>
        <fullName evidence="5">BZIP domain-containing protein</fullName>
    </recommendedName>
</protein>
<evidence type="ECO:0000256" key="4">
    <source>
        <dbReference type="SAM" id="MobiDB-lite"/>
    </source>
</evidence>
<accession>A0A316VK27</accession>